<dbReference type="AlphaFoldDB" id="A0A1D9G477"/>
<dbReference type="EMBL" id="CP017708">
    <property type="protein sequence ID" value="AOY82393.1"/>
    <property type="molecule type" value="Genomic_DNA"/>
</dbReference>
<dbReference type="Proteomes" id="UP000176944">
    <property type="component" value="Chromosome"/>
</dbReference>
<gene>
    <name evidence="2" type="ORF">BJP36_23275</name>
</gene>
<reference evidence="3" key="1">
    <citation type="submission" date="2016-10" db="EMBL/GenBank/DDBJ databases">
        <title>Comparative genomics uncovers the prolific and rare metabolic potential of the cyanobacterial genus Moorea.</title>
        <authorList>
            <person name="Leao T."/>
            <person name="Castelao G."/>
            <person name="Korobeynikov A."/>
            <person name="Monroe E.A."/>
            <person name="Podell S."/>
            <person name="Glukhov E."/>
            <person name="Allen E."/>
            <person name="Gerwick W.H."/>
            <person name="Gerwick L."/>
        </authorList>
    </citation>
    <scope>NUCLEOTIDE SEQUENCE [LARGE SCALE GENOMIC DNA]</scope>
    <source>
        <strain evidence="3">JHB</strain>
    </source>
</reference>
<proteinExistence type="predicted"/>
<sequence length="103" mass="12110">MANSSNYGALVKAKKLAPIVRGWRNYHRNCKMDGARDSLWFANKAANRKFRKEKKINRYEAERLSKEAFPAVPWKENGHIMVKGTKSPYDRYLVYWSTRNSKL</sequence>
<evidence type="ECO:0000259" key="1">
    <source>
        <dbReference type="Pfam" id="PF08388"/>
    </source>
</evidence>
<evidence type="ECO:0000313" key="2">
    <source>
        <dbReference type="EMBL" id="AOY82393.1"/>
    </source>
</evidence>
<name>A0A1D9G477_MOOP1</name>
<organism evidence="2 3">
    <name type="scientific">Moorena producens (strain JHB)</name>
    <dbReference type="NCBI Taxonomy" id="1454205"/>
    <lineage>
        <taxon>Bacteria</taxon>
        <taxon>Bacillati</taxon>
        <taxon>Cyanobacteriota</taxon>
        <taxon>Cyanophyceae</taxon>
        <taxon>Coleofasciculales</taxon>
        <taxon>Coleofasciculaceae</taxon>
        <taxon>Moorena</taxon>
    </lineage>
</organism>
<evidence type="ECO:0000313" key="3">
    <source>
        <dbReference type="Proteomes" id="UP000176944"/>
    </source>
</evidence>
<dbReference type="Pfam" id="PF08388">
    <property type="entry name" value="GIIM"/>
    <property type="match status" value="1"/>
</dbReference>
<accession>A0A1D9G477</accession>
<dbReference type="InterPro" id="IPR013597">
    <property type="entry name" value="Mat_intron_G2"/>
</dbReference>
<protein>
    <recommendedName>
        <fullName evidence="1">Group II intron maturase-specific domain-containing protein</fullName>
    </recommendedName>
</protein>
<feature type="domain" description="Group II intron maturase-specific" evidence="1">
    <location>
        <begin position="13"/>
        <end position="40"/>
    </location>
</feature>